<comment type="caution">
    <text evidence="16">The sequence shown here is derived from an EMBL/GenBank/DDBJ whole genome shotgun (WGS) entry which is preliminary data.</text>
</comment>
<keyword evidence="10" id="KW-0503">Monooxygenase</keyword>
<dbReference type="CDD" id="cd11061">
    <property type="entry name" value="CYP67-like"/>
    <property type="match status" value="1"/>
</dbReference>
<evidence type="ECO:0000256" key="1">
    <source>
        <dbReference type="ARBA" id="ARBA00001971"/>
    </source>
</evidence>
<evidence type="ECO:0000256" key="5">
    <source>
        <dbReference type="ARBA" id="ARBA00022692"/>
    </source>
</evidence>
<dbReference type="InterPro" id="IPR002401">
    <property type="entry name" value="Cyt_P450_E_grp-I"/>
</dbReference>
<evidence type="ECO:0000256" key="12">
    <source>
        <dbReference type="ARBA" id="ARBA00023242"/>
    </source>
</evidence>
<comment type="cofactor">
    <cofactor evidence="1 13">
        <name>heme</name>
        <dbReference type="ChEBI" id="CHEBI:30413"/>
    </cofactor>
</comment>
<evidence type="ECO:0000256" key="3">
    <source>
        <dbReference type="ARBA" id="ARBA00010617"/>
    </source>
</evidence>
<sequence length="1235" mass="137566">MFSLPSPINLPFAAAFAASGGVASHLFYFIHGEHHRAGPTLAFCYLVAVPVLVFVLHQYQCLTLVTSTTWALALAGSYAAGLFGSMCLYRGLFHPLRKFDGPFLAKFSNLYHSWQLVERSDNYRLMAKLHQKYGDFVRTGPSNLSVNTPDAVPLVLGPKSKCSKSPWYDGSRPLVNLHTARDPKVHELRRKDFSKAFSPAALQAYEDRITPISDLFCEQMTTLSGRPVDATSWFKYFAFDVMGELVLGESFHMLEKADNRWVPDLLMEGMSDIAQLQPIPWSTPILSRLPFIRKGPRNFIHFVEDQVRKRQERGSKRPDFMGFLLAAWENSNKTDADYQWLRGDTRLLIVGGSDTTASTLTFVFYYLAKYPDEVRKLREELEPLLDGGKDELDAKGIAKAVHLNGIIHEALRLNPPIPSGYPRVTPAEGITVAGRYIPGGTTVVIPLRALGRSEAAYEKAEEFIPERWYSKPDMIKHRDAFASFGGGHYMCIGRALSLVEMKNLIVKIVRHFDVEFAPGEDGKAFMEGAKDHFIIEVPELKLVFKDRGRGMVYMDTQWGTLWITHRSAEAERKNKVSPDSAILGTGPCRYCASAGTTCSTSARLHRRPFYRVSEEEYQCCMRLLRHFLPDIDLDLKTMKAMITEIEQGAHVASASSTAGSWMPACAESTSAQQTEESEVLQEELGCIILDSRGSYRYVGADSYVRFANAVSQAAVRRAGRGQGTDDSTVMVPLVRSTLPPSTPESSVGTGFSPAWTDTYAGLVHDKESIYLPPRDICHGYLVRFFDEVQSLYWFYSPEQLYTLVDRTYADCESIGLESCSSSWLCSLYSIFAICSAGTRERLDYKDDAKTSADYLAMARSMGLRICDDRSDADTVRALSLLALALHSSCFTVTAYIVTGMAVRMAYSLGLHRNIALRNKDTVSRARIHRLWWTLYLLDHEVAIQLGYPCAVVDHMVGVETPPSCESVLDPGRQTPHGYQAACVALTKLRKNMSYMLYMAPALNPMQKRVIPFSAVTACLGDLQNWLANLPPHLQRWSSAAVAPPHRRAVSVLHLRYYMTLVYVQRPFLLQMTKAALLRGDPLAGNSKHRYQALSDACLEAAKRAVSILKHMRDSALLSSLVLFDTQCIQELVYVFLLAGRLYASRGDVDAAMTAADSLDTCMATLASMEPVGWCEKMLPELVAQVQANNAATDSRAMNSRECGDSSGDHIADLGIFDVLDLDMGAVPTFEGMYSF</sequence>
<dbReference type="PANTHER" id="PTHR24305:SF187">
    <property type="entry name" value="P450, PUTATIVE (EUROFUNG)-RELATED"/>
    <property type="match status" value="1"/>
</dbReference>
<dbReference type="SUPFAM" id="SSF48264">
    <property type="entry name" value="Cytochrome P450"/>
    <property type="match status" value="1"/>
</dbReference>
<reference evidence="16" key="1">
    <citation type="submission" date="2023-06" db="EMBL/GenBank/DDBJ databases">
        <title>Genome-scale phylogeny and comparative genomics of the fungal order Sordariales.</title>
        <authorList>
            <consortium name="Lawrence Berkeley National Laboratory"/>
            <person name="Hensen N."/>
            <person name="Bonometti L."/>
            <person name="Westerberg I."/>
            <person name="Brannstrom I.O."/>
            <person name="Guillou S."/>
            <person name="Cros-Aarteil S."/>
            <person name="Calhoun S."/>
            <person name="Haridas S."/>
            <person name="Kuo A."/>
            <person name="Mondo S."/>
            <person name="Pangilinan J."/>
            <person name="Riley R."/>
            <person name="Labutti K."/>
            <person name="Andreopoulos B."/>
            <person name="Lipzen A."/>
            <person name="Chen C."/>
            <person name="Yanf M."/>
            <person name="Daum C."/>
            <person name="Ng V."/>
            <person name="Clum A."/>
            <person name="Steindorff A."/>
            <person name="Ohm R."/>
            <person name="Martin F."/>
            <person name="Silar P."/>
            <person name="Natvig D."/>
            <person name="Lalanne C."/>
            <person name="Gautier V."/>
            <person name="Ament-Velasquez S.L."/>
            <person name="Kruys A."/>
            <person name="Hutchinson M.I."/>
            <person name="Powell A.J."/>
            <person name="Barry K."/>
            <person name="Miller A.N."/>
            <person name="Grigoriev I.V."/>
            <person name="Debuchy R."/>
            <person name="Gladieux P."/>
            <person name="Thoren M.H."/>
            <person name="Johannesson H."/>
        </authorList>
    </citation>
    <scope>NUCLEOTIDE SEQUENCE</scope>
    <source>
        <strain evidence="16">PSN4</strain>
    </source>
</reference>
<dbReference type="Pfam" id="PF00067">
    <property type="entry name" value="p450"/>
    <property type="match status" value="1"/>
</dbReference>
<feature type="transmembrane region" description="Helical" evidence="14">
    <location>
        <begin position="42"/>
        <end position="59"/>
    </location>
</feature>
<name>A0AAJ0B8W9_9PEZI</name>
<evidence type="ECO:0000256" key="13">
    <source>
        <dbReference type="PIRSR" id="PIRSR602401-1"/>
    </source>
</evidence>
<dbReference type="Pfam" id="PF04082">
    <property type="entry name" value="Fungal_trans"/>
    <property type="match status" value="1"/>
</dbReference>
<dbReference type="PRINTS" id="PR00385">
    <property type="entry name" value="P450"/>
</dbReference>
<dbReference type="AlphaFoldDB" id="A0AAJ0B8W9"/>
<evidence type="ECO:0000256" key="9">
    <source>
        <dbReference type="ARBA" id="ARBA00023004"/>
    </source>
</evidence>
<dbReference type="InterPro" id="IPR036396">
    <property type="entry name" value="Cyt_P450_sf"/>
</dbReference>
<feature type="transmembrane region" description="Helical" evidence="14">
    <location>
        <begin position="71"/>
        <end position="89"/>
    </location>
</feature>
<evidence type="ECO:0000313" key="16">
    <source>
        <dbReference type="EMBL" id="KAK1752332.1"/>
    </source>
</evidence>
<evidence type="ECO:0000256" key="4">
    <source>
        <dbReference type="ARBA" id="ARBA00022617"/>
    </source>
</evidence>
<keyword evidence="12" id="KW-0539">Nucleus</keyword>
<evidence type="ECO:0000259" key="15">
    <source>
        <dbReference type="SMART" id="SM00906"/>
    </source>
</evidence>
<evidence type="ECO:0000256" key="10">
    <source>
        <dbReference type="ARBA" id="ARBA00023033"/>
    </source>
</evidence>
<dbReference type="SMART" id="SM00906">
    <property type="entry name" value="Fungal_trans"/>
    <property type="match status" value="1"/>
</dbReference>
<evidence type="ECO:0000256" key="11">
    <source>
        <dbReference type="ARBA" id="ARBA00023136"/>
    </source>
</evidence>
<dbReference type="GO" id="GO:0005506">
    <property type="term" value="F:iron ion binding"/>
    <property type="evidence" value="ECO:0007669"/>
    <property type="project" value="InterPro"/>
</dbReference>
<dbReference type="GO" id="GO:1902181">
    <property type="term" value="P:verruculogen biosynthetic process"/>
    <property type="evidence" value="ECO:0007669"/>
    <property type="project" value="UniProtKB-ARBA"/>
</dbReference>
<dbReference type="PANTHER" id="PTHR24305">
    <property type="entry name" value="CYTOCHROME P450"/>
    <property type="match status" value="1"/>
</dbReference>
<evidence type="ECO:0000256" key="14">
    <source>
        <dbReference type="SAM" id="Phobius"/>
    </source>
</evidence>
<dbReference type="GO" id="GO:0016705">
    <property type="term" value="F:oxidoreductase activity, acting on paired donors, with incorporation or reduction of molecular oxygen"/>
    <property type="evidence" value="ECO:0007669"/>
    <property type="project" value="InterPro"/>
</dbReference>
<dbReference type="GO" id="GO:0004497">
    <property type="term" value="F:monooxygenase activity"/>
    <property type="evidence" value="ECO:0007669"/>
    <property type="project" value="UniProtKB-KW"/>
</dbReference>
<protein>
    <submittedName>
        <fullName evidence="16">Cytochrome P450</fullName>
    </submittedName>
</protein>
<dbReference type="GO" id="GO:0020037">
    <property type="term" value="F:heme binding"/>
    <property type="evidence" value="ECO:0007669"/>
    <property type="project" value="InterPro"/>
</dbReference>
<keyword evidence="9 13" id="KW-0408">Iron</keyword>
<feature type="transmembrane region" description="Helical" evidence="14">
    <location>
        <begin position="12"/>
        <end position="30"/>
    </location>
</feature>
<proteinExistence type="inferred from homology"/>
<feature type="binding site" description="axial binding residue" evidence="13">
    <location>
        <position position="491"/>
    </location>
    <ligand>
        <name>heme</name>
        <dbReference type="ChEBI" id="CHEBI:30413"/>
    </ligand>
    <ligandPart>
        <name>Fe</name>
        <dbReference type="ChEBI" id="CHEBI:18248"/>
    </ligandPart>
</feature>
<dbReference type="InterPro" id="IPR050121">
    <property type="entry name" value="Cytochrome_P450_monoxygenase"/>
</dbReference>
<keyword evidence="17" id="KW-1185">Reference proteome</keyword>
<evidence type="ECO:0000256" key="8">
    <source>
        <dbReference type="ARBA" id="ARBA00023002"/>
    </source>
</evidence>
<keyword evidence="4 13" id="KW-0349">Heme</keyword>
<keyword evidence="8" id="KW-0560">Oxidoreductase</keyword>
<comment type="similarity">
    <text evidence="3">Belongs to the cytochrome P450 family.</text>
</comment>
<keyword evidence="7 14" id="KW-1133">Transmembrane helix</keyword>
<dbReference type="InterPro" id="IPR007219">
    <property type="entry name" value="XnlR_reg_dom"/>
</dbReference>
<dbReference type="CDD" id="cd12148">
    <property type="entry name" value="fungal_TF_MHR"/>
    <property type="match status" value="1"/>
</dbReference>
<evidence type="ECO:0000256" key="6">
    <source>
        <dbReference type="ARBA" id="ARBA00022723"/>
    </source>
</evidence>
<evidence type="ECO:0000313" key="17">
    <source>
        <dbReference type="Proteomes" id="UP001239445"/>
    </source>
</evidence>
<dbReference type="PRINTS" id="PR00463">
    <property type="entry name" value="EP450I"/>
</dbReference>
<evidence type="ECO:0000256" key="7">
    <source>
        <dbReference type="ARBA" id="ARBA00022989"/>
    </source>
</evidence>
<dbReference type="InterPro" id="IPR001128">
    <property type="entry name" value="Cyt_P450"/>
</dbReference>
<dbReference type="GO" id="GO:0006351">
    <property type="term" value="P:DNA-templated transcription"/>
    <property type="evidence" value="ECO:0007669"/>
    <property type="project" value="InterPro"/>
</dbReference>
<keyword evidence="6 13" id="KW-0479">Metal-binding</keyword>
<evidence type="ECO:0000256" key="2">
    <source>
        <dbReference type="ARBA" id="ARBA00004370"/>
    </source>
</evidence>
<gene>
    <name evidence="16" type="ORF">QBC47DRAFT_363896</name>
</gene>
<dbReference type="GO" id="GO:0016020">
    <property type="term" value="C:membrane"/>
    <property type="evidence" value="ECO:0007669"/>
    <property type="project" value="UniProtKB-SubCell"/>
</dbReference>
<feature type="domain" description="Xylanolytic transcriptional activator regulatory" evidence="15">
    <location>
        <begin position="894"/>
        <end position="967"/>
    </location>
</feature>
<dbReference type="GO" id="GO:0008270">
    <property type="term" value="F:zinc ion binding"/>
    <property type="evidence" value="ECO:0007669"/>
    <property type="project" value="InterPro"/>
</dbReference>
<dbReference type="EMBL" id="MU839840">
    <property type="protein sequence ID" value="KAK1752332.1"/>
    <property type="molecule type" value="Genomic_DNA"/>
</dbReference>
<keyword evidence="5 14" id="KW-0812">Transmembrane</keyword>
<dbReference type="Gene3D" id="1.10.630.10">
    <property type="entry name" value="Cytochrome P450"/>
    <property type="match status" value="1"/>
</dbReference>
<comment type="subcellular location">
    <subcellularLocation>
        <location evidence="2">Membrane</location>
    </subcellularLocation>
</comment>
<keyword evidence="11 14" id="KW-0472">Membrane</keyword>
<dbReference type="FunFam" id="1.10.630.10:FF:000063">
    <property type="entry name" value="Cytochrome P450 monooxygenase"/>
    <property type="match status" value="1"/>
</dbReference>
<dbReference type="GO" id="GO:0003677">
    <property type="term" value="F:DNA binding"/>
    <property type="evidence" value="ECO:0007669"/>
    <property type="project" value="InterPro"/>
</dbReference>
<accession>A0AAJ0B8W9</accession>
<organism evidence="16 17">
    <name type="scientific">Echria macrotheca</name>
    <dbReference type="NCBI Taxonomy" id="438768"/>
    <lineage>
        <taxon>Eukaryota</taxon>
        <taxon>Fungi</taxon>
        <taxon>Dikarya</taxon>
        <taxon>Ascomycota</taxon>
        <taxon>Pezizomycotina</taxon>
        <taxon>Sordariomycetes</taxon>
        <taxon>Sordariomycetidae</taxon>
        <taxon>Sordariales</taxon>
        <taxon>Schizotheciaceae</taxon>
        <taxon>Echria</taxon>
    </lineage>
</organism>
<dbReference type="Proteomes" id="UP001239445">
    <property type="component" value="Unassembled WGS sequence"/>
</dbReference>